<evidence type="ECO:0000313" key="2">
    <source>
        <dbReference type="Proteomes" id="UP000735302"/>
    </source>
</evidence>
<accession>A0AAV3ZPR1</accession>
<protein>
    <submittedName>
        <fullName evidence="1">Uncharacterized protein</fullName>
    </submittedName>
</protein>
<dbReference type="Proteomes" id="UP000735302">
    <property type="component" value="Unassembled WGS sequence"/>
</dbReference>
<dbReference type="EMBL" id="BLXT01002742">
    <property type="protein sequence ID" value="GFN97303.1"/>
    <property type="molecule type" value="Genomic_DNA"/>
</dbReference>
<proteinExistence type="predicted"/>
<gene>
    <name evidence="1" type="ORF">PoB_002380900</name>
</gene>
<comment type="caution">
    <text evidence="1">The sequence shown here is derived from an EMBL/GenBank/DDBJ whole genome shotgun (WGS) entry which is preliminary data.</text>
</comment>
<dbReference type="AlphaFoldDB" id="A0AAV3ZPR1"/>
<keyword evidence="2" id="KW-1185">Reference proteome</keyword>
<sequence>MPLEIIPCIIMTNLSCVSLGFQGNEAGPGLGVAAGRSPRQAPSPTWSGCLCGTSTRPSSYSIVCSLDPTPRGTQSGDRRIKPYFYTHEGSVGTCSGRAATIARQGAQRSVPSPDGNDKL</sequence>
<name>A0AAV3ZPR1_9GAST</name>
<evidence type="ECO:0000313" key="1">
    <source>
        <dbReference type="EMBL" id="GFN97303.1"/>
    </source>
</evidence>
<organism evidence="1 2">
    <name type="scientific">Plakobranchus ocellatus</name>
    <dbReference type="NCBI Taxonomy" id="259542"/>
    <lineage>
        <taxon>Eukaryota</taxon>
        <taxon>Metazoa</taxon>
        <taxon>Spiralia</taxon>
        <taxon>Lophotrochozoa</taxon>
        <taxon>Mollusca</taxon>
        <taxon>Gastropoda</taxon>
        <taxon>Heterobranchia</taxon>
        <taxon>Euthyneura</taxon>
        <taxon>Panpulmonata</taxon>
        <taxon>Sacoglossa</taxon>
        <taxon>Placobranchoidea</taxon>
        <taxon>Plakobranchidae</taxon>
        <taxon>Plakobranchus</taxon>
    </lineage>
</organism>
<reference evidence="1 2" key="1">
    <citation type="journal article" date="2021" name="Elife">
        <title>Chloroplast acquisition without the gene transfer in kleptoplastic sea slugs, Plakobranchus ocellatus.</title>
        <authorList>
            <person name="Maeda T."/>
            <person name="Takahashi S."/>
            <person name="Yoshida T."/>
            <person name="Shimamura S."/>
            <person name="Takaki Y."/>
            <person name="Nagai Y."/>
            <person name="Toyoda A."/>
            <person name="Suzuki Y."/>
            <person name="Arimoto A."/>
            <person name="Ishii H."/>
            <person name="Satoh N."/>
            <person name="Nishiyama T."/>
            <person name="Hasebe M."/>
            <person name="Maruyama T."/>
            <person name="Minagawa J."/>
            <person name="Obokata J."/>
            <person name="Shigenobu S."/>
        </authorList>
    </citation>
    <scope>NUCLEOTIDE SEQUENCE [LARGE SCALE GENOMIC DNA]</scope>
</reference>